<evidence type="ECO:0000256" key="14">
    <source>
        <dbReference type="ARBA" id="ARBA00038490"/>
    </source>
</evidence>
<proteinExistence type="inferred from homology"/>
<dbReference type="InterPro" id="IPR028889">
    <property type="entry name" value="USP"/>
</dbReference>
<dbReference type="InterPro" id="IPR013083">
    <property type="entry name" value="Znf_RING/FYVE/PHD"/>
</dbReference>
<dbReference type="PROSITE" id="PS50271">
    <property type="entry name" value="ZF_UBP"/>
    <property type="match status" value="1"/>
</dbReference>
<comment type="catalytic activity">
    <reaction evidence="1">
        <text>Thiol-dependent hydrolysis of ester, thioester, amide, peptide and isopeptide bonds formed by the C-terminal Gly of ubiquitin (a 76-residue protein attached to proteins as an intracellular targeting signal).</text>
        <dbReference type="EC" id="3.4.19.12"/>
    </reaction>
</comment>
<evidence type="ECO:0000256" key="5">
    <source>
        <dbReference type="ARBA" id="ARBA00022723"/>
    </source>
</evidence>
<keyword evidence="6 15" id="KW-0863">Zinc-finger</keyword>
<evidence type="ECO:0000313" key="21">
    <source>
        <dbReference type="WBParaSite" id="BPAG_0000668401-mRNA-1"/>
    </source>
</evidence>
<dbReference type="GO" id="GO:0004843">
    <property type="term" value="F:cysteine-type deubiquitinase activity"/>
    <property type="evidence" value="ECO:0007669"/>
    <property type="project" value="UniProtKB-EC"/>
</dbReference>
<dbReference type="InterPro" id="IPR001394">
    <property type="entry name" value="Peptidase_C19_UCH"/>
</dbReference>
<dbReference type="GO" id="GO:0005634">
    <property type="term" value="C:nucleus"/>
    <property type="evidence" value="ECO:0007669"/>
    <property type="project" value="UniProtKB-SubCell"/>
</dbReference>
<dbReference type="EC" id="3.4.19.12" evidence="3"/>
<keyword evidence="4" id="KW-0645">Protease</keyword>
<accession>A0A0N4TEP6</accession>
<dbReference type="Pfam" id="PF02148">
    <property type="entry name" value="zf-UBP"/>
    <property type="match status" value="1"/>
</dbReference>
<comment type="subcellular location">
    <subcellularLocation>
        <location evidence="2">Nucleus</location>
    </subcellularLocation>
</comment>
<evidence type="ECO:0000259" key="18">
    <source>
        <dbReference type="PROSITE" id="PS50271"/>
    </source>
</evidence>
<dbReference type="PANTHER" id="PTHR21646:SF33">
    <property type="entry name" value="UBIQUITIN CARBOXYL-TERMINAL HYDROLASE 22"/>
    <property type="match status" value="1"/>
</dbReference>
<keyword evidence="9" id="KW-0788">Thiol protease</keyword>
<dbReference type="Proteomes" id="UP000278627">
    <property type="component" value="Unassembled WGS sequence"/>
</dbReference>
<dbReference type="SUPFAM" id="SSF54001">
    <property type="entry name" value="Cysteine proteinases"/>
    <property type="match status" value="1"/>
</dbReference>
<evidence type="ECO:0000256" key="10">
    <source>
        <dbReference type="ARBA" id="ARBA00022833"/>
    </source>
</evidence>
<organism evidence="21">
    <name type="scientific">Brugia pahangi</name>
    <name type="common">Filarial nematode worm</name>
    <dbReference type="NCBI Taxonomy" id="6280"/>
    <lineage>
        <taxon>Eukaryota</taxon>
        <taxon>Metazoa</taxon>
        <taxon>Ecdysozoa</taxon>
        <taxon>Nematoda</taxon>
        <taxon>Chromadorea</taxon>
        <taxon>Rhabditida</taxon>
        <taxon>Spirurina</taxon>
        <taxon>Spiruromorpha</taxon>
        <taxon>Filarioidea</taxon>
        <taxon>Onchocercidae</taxon>
        <taxon>Brugia</taxon>
    </lineage>
</organism>
<keyword evidence="12" id="KW-0804">Transcription</keyword>
<dbReference type="PROSITE" id="PS50235">
    <property type="entry name" value="USP_3"/>
    <property type="match status" value="1"/>
</dbReference>
<comment type="similarity">
    <text evidence="14">Belongs to the peptidase C19 family. UBP8 subfamily.</text>
</comment>
<keyword evidence="8" id="KW-0378">Hydrolase</keyword>
<name>A0A0N4TEP6_BRUPA</name>
<dbReference type="GO" id="GO:0008270">
    <property type="term" value="F:zinc ion binding"/>
    <property type="evidence" value="ECO:0007669"/>
    <property type="project" value="UniProtKB-KW"/>
</dbReference>
<dbReference type="Pfam" id="PF00443">
    <property type="entry name" value="UCH"/>
    <property type="match status" value="1"/>
</dbReference>
<evidence type="ECO:0000256" key="11">
    <source>
        <dbReference type="ARBA" id="ARBA00023015"/>
    </source>
</evidence>
<dbReference type="InterPro" id="IPR001607">
    <property type="entry name" value="Znf_UBP"/>
</dbReference>
<keyword evidence="5" id="KW-0479">Metal-binding</keyword>
<keyword evidence="16" id="KW-0472">Membrane</keyword>
<dbReference type="InterPro" id="IPR050185">
    <property type="entry name" value="Ub_carboxyl-term_hydrolase"/>
</dbReference>
<keyword evidence="16" id="KW-0812">Transmembrane</keyword>
<dbReference type="Gene3D" id="3.30.40.10">
    <property type="entry name" value="Zinc/RING finger domain, C3HC4 (zinc finger)"/>
    <property type="match status" value="1"/>
</dbReference>
<evidence type="ECO:0000256" key="13">
    <source>
        <dbReference type="ARBA" id="ARBA00023242"/>
    </source>
</evidence>
<dbReference type="InterPro" id="IPR038765">
    <property type="entry name" value="Papain-like_cys_pep_sf"/>
</dbReference>
<dbReference type="GO" id="GO:0016579">
    <property type="term" value="P:protein deubiquitination"/>
    <property type="evidence" value="ECO:0007669"/>
    <property type="project" value="InterPro"/>
</dbReference>
<dbReference type="WBParaSite" id="BPAG_0000668401-mRNA-1">
    <property type="protein sequence ID" value="BPAG_0000668401-mRNA-1"/>
    <property type="gene ID" value="BPAG_0000668401"/>
</dbReference>
<evidence type="ECO:0000313" key="20">
    <source>
        <dbReference type="Proteomes" id="UP000278627"/>
    </source>
</evidence>
<feature type="transmembrane region" description="Helical" evidence="16">
    <location>
        <begin position="224"/>
        <end position="243"/>
    </location>
</feature>
<keyword evidence="20" id="KW-1185">Reference proteome</keyword>
<evidence type="ECO:0000256" key="16">
    <source>
        <dbReference type="SAM" id="Phobius"/>
    </source>
</evidence>
<evidence type="ECO:0000256" key="6">
    <source>
        <dbReference type="ARBA" id="ARBA00022771"/>
    </source>
</evidence>
<evidence type="ECO:0000313" key="19">
    <source>
        <dbReference type="EMBL" id="VDN87830.1"/>
    </source>
</evidence>
<dbReference type="GO" id="GO:0006508">
    <property type="term" value="P:proteolysis"/>
    <property type="evidence" value="ECO:0007669"/>
    <property type="project" value="UniProtKB-KW"/>
</dbReference>
<feature type="domain" description="USP" evidence="17">
    <location>
        <begin position="173"/>
        <end position="248"/>
    </location>
</feature>
<gene>
    <name evidence="19" type="ORF">BPAG_LOCUS6644</name>
</gene>
<feature type="transmembrane region" description="Helical" evidence="16">
    <location>
        <begin position="25"/>
        <end position="47"/>
    </location>
</feature>
<keyword evidence="11" id="KW-0805">Transcription regulation</keyword>
<dbReference type="InterPro" id="IPR018200">
    <property type="entry name" value="USP_CS"/>
</dbReference>
<keyword evidence="16" id="KW-1133">Transmembrane helix</keyword>
<evidence type="ECO:0000256" key="8">
    <source>
        <dbReference type="ARBA" id="ARBA00022801"/>
    </source>
</evidence>
<keyword evidence="10" id="KW-0862">Zinc</keyword>
<feature type="domain" description="UBP-type" evidence="18">
    <location>
        <begin position="35"/>
        <end position="135"/>
    </location>
</feature>
<dbReference type="PROSITE" id="PS00972">
    <property type="entry name" value="USP_1"/>
    <property type="match status" value="1"/>
</dbReference>
<dbReference type="SUPFAM" id="SSF57850">
    <property type="entry name" value="RING/U-box"/>
    <property type="match status" value="1"/>
</dbReference>
<sequence>FEYICNFEIYHCSNNFSILLKSRPVALFIFHILLSVIIYLFIVYITLNKNNNYLQARYIRCIQCKTRLNALMCACCQCSTFACLTHIHDHMAAKEHLFAVSVETGFIYCYQCGDFVYDRAMEDARRDAENGCRRSLNLSTRSIWYPGAAVVDVCHDDPTRMVRFSRSSIRGLRGLVNLGNTCFMNCIIQAIVHTPHLKDYFLTDQHHCASSSSHSKAQCLMCELANTFQVILYSMISFVHIYYSLCLD</sequence>
<dbReference type="AlphaFoldDB" id="A0A0N4TEP6"/>
<evidence type="ECO:0000256" key="9">
    <source>
        <dbReference type="ARBA" id="ARBA00022807"/>
    </source>
</evidence>
<evidence type="ECO:0000256" key="7">
    <source>
        <dbReference type="ARBA" id="ARBA00022786"/>
    </source>
</evidence>
<dbReference type="EMBL" id="UZAD01006338">
    <property type="protein sequence ID" value="VDN87830.1"/>
    <property type="molecule type" value="Genomic_DNA"/>
</dbReference>
<evidence type="ECO:0000256" key="1">
    <source>
        <dbReference type="ARBA" id="ARBA00000707"/>
    </source>
</evidence>
<evidence type="ECO:0000259" key="17">
    <source>
        <dbReference type="PROSITE" id="PS50235"/>
    </source>
</evidence>
<evidence type="ECO:0000256" key="2">
    <source>
        <dbReference type="ARBA" id="ARBA00004123"/>
    </source>
</evidence>
<dbReference type="Gene3D" id="3.90.70.10">
    <property type="entry name" value="Cysteine proteinases"/>
    <property type="match status" value="1"/>
</dbReference>
<evidence type="ECO:0000256" key="15">
    <source>
        <dbReference type="PROSITE-ProRule" id="PRU00502"/>
    </source>
</evidence>
<evidence type="ECO:0000256" key="3">
    <source>
        <dbReference type="ARBA" id="ARBA00012759"/>
    </source>
</evidence>
<dbReference type="STRING" id="6280.A0A0N4TEP6"/>
<protein>
    <recommendedName>
        <fullName evidence="3">ubiquitinyl hydrolase 1</fullName>
        <ecNumber evidence="3">3.4.19.12</ecNumber>
    </recommendedName>
</protein>
<dbReference type="PANTHER" id="PTHR21646">
    <property type="entry name" value="UBIQUITIN CARBOXYL-TERMINAL HYDROLASE"/>
    <property type="match status" value="1"/>
</dbReference>
<keyword evidence="13" id="KW-0539">Nucleus</keyword>
<evidence type="ECO:0000256" key="12">
    <source>
        <dbReference type="ARBA" id="ARBA00023163"/>
    </source>
</evidence>
<reference evidence="21" key="1">
    <citation type="submission" date="2017-02" db="UniProtKB">
        <authorList>
            <consortium name="WormBaseParasite"/>
        </authorList>
    </citation>
    <scope>IDENTIFICATION</scope>
</reference>
<reference evidence="19 20" key="2">
    <citation type="submission" date="2018-11" db="EMBL/GenBank/DDBJ databases">
        <authorList>
            <consortium name="Pathogen Informatics"/>
        </authorList>
    </citation>
    <scope>NUCLEOTIDE SEQUENCE [LARGE SCALE GENOMIC DNA]</scope>
</reference>
<evidence type="ECO:0000256" key="4">
    <source>
        <dbReference type="ARBA" id="ARBA00022670"/>
    </source>
</evidence>
<keyword evidence="7" id="KW-0833">Ubl conjugation pathway</keyword>